<feature type="chain" id="PRO_5013388801" description="glucan endo-1,3-beta-D-glucosidase" evidence="14">
    <location>
        <begin position="18"/>
        <end position="168"/>
    </location>
</feature>
<evidence type="ECO:0000256" key="13">
    <source>
        <dbReference type="ARBA" id="ARBA00043078"/>
    </source>
</evidence>
<keyword evidence="14" id="KW-0732">Signal</keyword>
<evidence type="ECO:0000256" key="1">
    <source>
        <dbReference type="ARBA" id="ARBA00000382"/>
    </source>
</evidence>
<dbReference type="EMBL" id="JNBS01004931">
    <property type="protein sequence ID" value="OQR81681.1"/>
    <property type="molecule type" value="Genomic_DNA"/>
</dbReference>
<evidence type="ECO:0000256" key="3">
    <source>
        <dbReference type="ARBA" id="ARBA00012780"/>
    </source>
</evidence>
<feature type="signal peptide" evidence="14">
    <location>
        <begin position="1"/>
        <end position="17"/>
    </location>
</feature>
<dbReference type="Proteomes" id="UP000243217">
    <property type="component" value="Unassembled WGS sequence"/>
</dbReference>
<dbReference type="EC" id="3.2.1.39" evidence="3"/>
<comment type="function">
    <text evidence="11">Glucanases play a role in cell expansion during growth, in cell-cell fusion during mating, and in spore release during sporulation. This enzyme may be involved in beta-glucan degradation. Active on laminarin and lichenan.</text>
</comment>
<evidence type="ECO:0000256" key="6">
    <source>
        <dbReference type="ARBA" id="ARBA00023136"/>
    </source>
</evidence>
<comment type="subcellular location">
    <subcellularLocation>
        <location evidence="2">Cell membrane</location>
    </subcellularLocation>
</comment>
<dbReference type="GO" id="GO:0005886">
    <property type="term" value="C:plasma membrane"/>
    <property type="evidence" value="ECO:0007669"/>
    <property type="project" value="UniProtKB-SubCell"/>
</dbReference>
<keyword evidence="5" id="KW-0378">Hydrolase</keyword>
<comment type="catalytic activity">
    <reaction evidence="1">
        <text>Hydrolysis of (1-&gt;3)-beta-D-glucosidic linkages in (1-&gt;3)-beta-D-glucans.</text>
        <dbReference type="EC" id="3.2.1.39"/>
    </reaction>
</comment>
<evidence type="ECO:0000256" key="2">
    <source>
        <dbReference type="ARBA" id="ARBA00004236"/>
    </source>
</evidence>
<gene>
    <name evidence="15" type="ORF">THRCLA_11514</name>
</gene>
<dbReference type="PANTHER" id="PTHR16631">
    <property type="entry name" value="GLUCAN 1,3-BETA-GLUCOSIDASE"/>
    <property type="match status" value="1"/>
</dbReference>
<evidence type="ECO:0000256" key="12">
    <source>
        <dbReference type="ARBA" id="ARBA00042373"/>
    </source>
</evidence>
<keyword evidence="4" id="KW-1003">Cell membrane</keyword>
<evidence type="ECO:0000256" key="5">
    <source>
        <dbReference type="ARBA" id="ARBA00022801"/>
    </source>
</evidence>
<evidence type="ECO:0000313" key="15">
    <source>
        <dbReference type="EMBL" id="OQR81681.1"/>
    </source>
</evidence>
<dbReference type="InterPro" id="IPR017853">
    <property type="entry name" value="GH"/>
</dbReference>
<evidence type="ECO:0000256" key="11">
    <source>
        <dbReference type="ARBA" id="ARBA00037649"/>
    </source>
</evidence>
<keyword evidence="7" id="KW-0325">Glycoprotein</keyword>
<keyword evidence="6" id="KW-0472">Membrane</keyword>
<dbReference type="PANTHER" id="PTHR16631:SF17">
    <property type="entry name" value="GLUCAN ENDO-1,3-BETA-GLUCOSIDASE BTGC"/>
    <property type="match status" value="1"/>
</dbReference>
<dbReference type="GO" id="GO:0042973">
    <property type="term" value="F:glucan endo-1,3-beta-D-glucosidase activity"/>
    <property type="evidence" value="ECO:0007669"/>
    <property type="project" value="UniProtKB-EC"/>
</dbReference>
<evidence type="ECO:0000256" key="8">
    <source>
        <dbReference type="ARBA" id="ARBA00023277"/>
    </source>
</evidence>
<feature type="non-terminal residue" evidence="15">
    <location>
        <position position="168"/>
    </location>
</feature>
<dbReference type="GO" id="GO:0000272">
    <property type="term" value="P:polysaccharide catabolic process"/>
    <property type="evidence" value="ECO:0007669"/>
    <property type="project" value="UniProtKB-KW"/>
</dbReference>
<reference evidence="15 16" key="1">
    <citation type="journal article" date="2014" name="Genome Biol. Evol.">
        <title>The secreted proteins of Achlya hypogyna and Thraustotheca clavata identify the ancestral oomycete secretome and reveal gene acquisitions by horizontal gene transfer.</title>
        <authorList>
            <person name="Misner I."/>
            <person name="Blouin N."/>
            <person name="Leonard G."/>
            <person name="Richards T.A."/>
            <person name="Lane C.E."/>
        </authorList>
    </citation>
    <scope>NUCLEOTIDE SEQUENCE [LARGE SCALE GENOMIC DNA]</scope>
    <source>
        <strain evidence="15 16">ATCC 34112</strain>
    </source>
</reference>
<comment type="caution">
    <text evidence="15">The sequence shown here is derived from an EMBL/GenBank/DDBJ whole genome shotgun (WGS) entry which is preliminary data.</text>
</comment>
<dbReference type="OrthoDB" id="77201at2759"/>
<keyword evidence="10" id="KW-0624">Polysaccharide degradation</keyword>
<proteinExistence type="predicted"/>
<keyword evidence="8" id="KW-0119">Carbohydrate metabolism</keyword>
<evidence type="ECO:0000313" key="16">
    <source>
        <dbReference type="Proteomes" id="UP000243217"/>
    </source>
</evidence>
<keyword evidence="16" id="KW-1185">Reference proteome</keyword>
<evidence type="ECO:0000256" key="9">
    <source>
        <dbReference type="ARBA" id="ARBA00023316"/>
    </source>
</evidence>
<evidence type="ECO:0000256" key="14">
    <source>
        <dbReference type="SAM" id="SignalP"/>
    </source>
</evidence>
<dbReference type="AlphaFoldDB" id="A0A1V9Y7I2"/>
<evidence type="ECO:0000256" key="10">
    <source>
        <dbReference type="ARBA" id="ARBA00023326"/>
    </source>
</evidence>
<evidence type="ECO:0000256" key="4">
    <source>
        <dbReference type="ARBA" id="ARBA00022475"/>
    </source>
</evidence>
<dbReference type="InterPro" id="IPR050732">
    <property type="entry name" value="Beta-glucan_modifiers"/>
</dbReference>
<dbReference type="SUPFAM" id="SSF51445">
    <property type="entry name" value="(Trans)glycosidases"/>
    <property type="match status" value="1"/>
</dbReference>
<keyword evidence="9" id="KW-0961">Cell wall biogenesis/degradation</keyword>
<organism evidence="15 16">
    <name type="scientific">Thraustotheca clavata</name>
    <dbReference type="NCBI Taxonomy" id="74557"/>
    <lineage>
        <taxon>Eukaryota</taxon>
        <taxon>Sar</taxon>
        <taxon>Stramenopiles</taxon>
        <taxon>Oomycota</taxon>
        <taxon>Saprolegniomycetes</taxon>
        <taxon>Saprolegniales</taxon>
        <taxon>Achlyaceae</taxon>
        <taxon>Thraustotheca</taxon>
    </lineage>
</organism>
<name>A0A1V9Y7I2_9STRA</name>
<sequence>MKWLLIHAIAAWQSTLALDRLFYGLDYDTRTSDSGGCKSVDAIRDDFAVMGTVTQNVRIYTMEEPCVENVLEVAAEYNMRIWLGIWGDIDSNRDGFEQGFQVFQRLVQNNKIRNDNVLGIGVAANSIYRYYIQGHHDFANTTGTDKLITYAARTREFVRANGLNFPVT</sequence>
<protein>
    <recommendedName>
        <fullName evidence="3">glucan endo-1,3-beta-D-glucosidase</fullName>
        <ecNumber evidence="3">3.2.1.39</ecNumber>
    </recommendedName>
    <alternativeName>
        <fullName evidence="13">Endo-1,3-beta-glucanase btgC</fullName>
    </alternativeName>
    <alternativeName>
        <fullName evidence="12">Laminarinase btgC</fullName>
    </alternativeName>
</protein>
<evidence type="ECO:0000256" key="7">
    <source>
        <dbReference type="ARBA" id="ARBA00023180"/>
    </source>
</evidence>
<accession>A0A1V9Y7I2</accession>
<dbReference type="GO" id="GO:0071555">
    <property type="term" value="P:cell wall organization"/>
    <property type="evidence" value="ECO:0007669"/>
    <property type="project" value="UniProtKB-KW"/>
</dbReference>